<dbReference type="InterPro" id="IPR018170">
    <property type="entry name" value="Aldo/ket_reductase_CS"/>
</dbReference>
<evidence type="ECO:0000313" key="8">
    <source>
        <dbReference type="EMBL" id="SUX24647.1"/>
    </source>
</evidence>
<keyword evidence="9" id="KW-1185">Reference proteome</keyword>
<dbReference type="EMBL" id="UFUW01000001">
    <property type="protein sequence ID" value="SUX24647.1"/>
    <property type="molecule type" value="Genomic_DNA"/>
</dbReference>
<dbReference type="Gene3D" id="3.20.20.100">
    <property type="entry name" value="NADP-dependent oxidoreductase domain"/>
    <property type="match status" value="1"/>
</dbReference>
<dbReference type="InterPro" id="IPR036812">
    <property type="entry name" value="NAD(P)_OxRdtase_dom_sf"/>
</dbReference>
<keyword evidence="3 8" id="KW-0560">Oxidoreductase</keyword>
<dbReference type="AlphaFoldDB" id="A0A381ECZ9"/>
<evidence type="ECO:0000256" key="4">
    <source>
        <dbReference type="PIRSR" id="PIRSR000097-1"/>
    </source>
</evidence>
<name>A0A381ECZ9_9GAMM</name>
<dbReference type="EC" id="1.-.-.-" evidence="8"/>
<evidence type="ECO:0000256" key="1">
    <source>
        <dbReference type="ARBA" id="ARBA00007905"/>
    </source>
</evidence>
<organism evidence="8 9">
    <name type="scientific">Cardiobacterium valvarum</name>
    <dbReference type="NCBI Taxonomy" id="194702"/>
    <lineage>
        <taxon>Bacteria</taxon>
        <taxon>Pseudomonadati</taxon>
        <taxon>Pseudomonadota</taxon>
        <taxon>Gammaproteobacteria</taxon>
        <taxon>Cardiobacteriales</taxon>
        <taxon>Cardiobacteriaceae</taxon>
        <taxon>Cardiobacterium</taxon>
    </lineage>
</organism>
<evidence type="ECO:0000313" key="9">
    <source>
        <dbReference type="Proteomes" id="UP000254572"/>
    </source>
</evidence>
<feature type="domain" description="NADP-dependent oxidoreductase" evidence="7">
    <location>
        <begin position="21"/>
        <end position="256"/>
    </location>
</feature>
<protein>
    <submittedName>
        <fullName evidence="8">Uncharacterized oxidoreductase MSMEG_2408</fullName>
        <ecNumber evidence="8">1.-.-.-</ecNumber>
    </submittedName>
</protein>
<evidence type="ECO:0000256" key="5">
    <source>
        <dbReference type="PIRSR" id="PIRSR000097-2"/>
    </source>
</evidence>
<accession>A0A381ECZ9</accession>
<dbReference type="CDD" id="cd19133">
    <property type="entry name" value="AKR_AKR5F1"/>
    <property type="match status" value="1"/>
</dbReference>
<feature type="site" description="Lowers pKa of active site Tyr" evidence="6">
    <location>
        <position position="73"/>
    </location>
</feature>
<dbReference type="PANTHER" id="PTHR43827:SF3">
    <property type="entry name" value="NADP-DEPENDENT OXIDOREDUCTASE DOMAIN-CONTAINING PROTEIN"/>
    <property type="match status" value="1"/>
</dbReference>
<evidence type="ECO:0000256" key="6">
    <source>
        <dbReference type="PIRSR" id="PIRSR000097-3"/>
    </source>
</evidence>
<dbReference type="Proteomes" id="UP000254572">
    <property type="component" value="Unassembled WGS sequence"/>
</dbReference>
<dbReference type="PROSITE" id="PS00798">
    <property type="entry name" value="ALDOKETO_REDUCTASE_1"/>
    <property type="match status" value="1"/>
</dbReference>
<dbReference type="InterPro" id="IPR023210">
    <property type="entry name" value="NADP_OxRdtase_dom"/>
</dbReference>
<dbReference type="PIRSF" id="PIRSF000097">
    <property type="entry name" value="AKR"/>
    <property type="match status" value="1"/>
</dbReference>
<dbReference type="PRINTS" id="PR00069">
    <property type="entry name" value="ALDKETRDTASE"/>
</dbReference>
<dbReference type="PROSITE" id="PS00062">
    <property type="entry name" value="ALDOKETO_REDUCTASE_2"/>
    <property type="match status" value="1"/>
</dbReference>
<proteinExistence type="inferred from homology"/>
<comment type="similarity">
    <text evidence="1">Belongs to the aldo/keto reductase family.</text>
</comment>
<dbReference type="OrthoDB" id="9804790at2"/>
<dbReference type="RefSeq" id="WP_115612162.1">
    <property type="nucleotide sequence ID" value="NZ_JBHLZC010000003.1"/>
</dbReference>
<feature type="binding site" evidence="5">
    <location>
        <position position="106"/>
    </location>
    <ligand>
        <name>substrate</name>
    </ligand>
</feature>
<reference evidence="8 9" key="1">
    <citation type="submission" date="2018-06" db="EMBL/GenBank/DDBJ databases">
        <authorList>
            <consortium name="Pathogen Informatics"/>
            <person name="Doyle S."/>
        </authorList>
    </citation>
    <scope>NUCLEOTIDE SEQUENCE [LARGE SCALE GENOMIC DNA]</scope>
    <source>
        <strain evidence="8 9">NCTC13294</strain>
    </source>
</reference>
<dbReference type="PANTHER" id="PTHR43827">
    <property type="entry name" value="2,5-DIKETO-D-GLUCONIC ACID REDUCTASE"/>
    <property type="match status" value="1"/>
</dbReference>
<gene>
    <name evidence="8" type="ORF">NCTC13294_01986</name>
</gene>
<evidence type="ECO:0000256" key="3">
    <source>
        <dbReference type="ARBA" id="ARBA00023002"/>
    </source>
</evidence>
<feature type="active site" description="Proton donor" evidence="4">
    <location>
        <position position="48"/>
    </location>
</feature>
<evidence type="ECO:0000256" key="2">
    <source>
        <dbReference type="ARBA" id="ARBA00022857"/>
    </source>
</evidence>
<dbReference type="FunFam" id="3.20.20.100:FF:000015">
    <property type="entry name" value="Oxidoreductase, aldo/keto reductase family"/>
    <property type="match status" value="1"/>
</dbReference>
<evidence type="ECO:0000259" key="7">
    <source>
        <dbReference type="Pfam" id="PF00248"/>
    </source>
</evidence>
<dbReference type="Pfam" id="PF00248">
    <property type="entry name" value="Aldo_ket_red"/>
    <property type="match status" value="1"/>
</dbReference>
<dbReference type="SUPFAM" id="SSF51430">
    <property type="entry name" value="NAD(P)-linked oxidoreductase"/>
    <property type="match status" value="1"/>
</dbReference>
<sequence length="282" mass="31056">MQTFTLNNGVQIPVLGFGVFQIPPAETAQAVAEAIKAGYRHIDTAQAYMNEAEVGQGVKQSGVAREEIFITSKVWVENYGYEAAKGSLDRTLSRLDCGYINLMLLHQPFNDIYGAWRALEEYQAAGKIRAIGVSNFTADRVIDLGIFNKVMPAADQIEINPFHQQAAQVDTLRAEGIVPEAWGPFAEGKFGIFENPVLAAIAKKHGKSIAQVITRWLIERGIVVLAKSTKPARMAENLAVFDFTLDDDDKAQIATLDVGKSQIISHTDPAMVRQFKEWVFGV</sequence>
<keyword evidence="2" id="KW-0521">NADP</keyword>
<dbReference type="PROSITE" id="PS00063">
    <property type="entry name" value="ALDOKETO_REDUCTASE_3"/>
    <property type="match status" value="1"/>
</dbReference>
<dbReference type="InterPro" id="IPR020471">
    <property type="entry name" value="AKR"/>
</dbReference>
<dbReference type="GO" id="GO:0016616">
    <property type="term" value="F:oxidoreductase activity, acting on the CH-OH group of donors, NAD or NADP as acceptor"/>
    <property type="evidence" value="ECO:0007669"/>
    <property type="project" value="UniProtKB-ARBA"/>
</dbReference>